<dbReference type="SMART" id="SM00584">
    <property type="entry name" value="TLDc"/>
    <property type="match status" value="1"/>
</dbReference>
<keyword evidence="3" id="KW-0496">Mitochondrion</keyword>
<feature type="compositionally biased region" description="Polar residues" evidence="5">
    <location>
        <begin position="423"/>
        <end position="435"/>
    </location>
</feature>
<feature type="region of interest" description="Disordered" evidence="5">
    <location>
        <begin position="299"/>
        <end position="330"/>
    </location>
</feature>
<dbReference type="VEuPathDB" id="TriTrypDB:BSAL_74960"/>
<dbReference type="GO" id="GO:0005739">
    <property type="term" value="C:mitochondrion"/>
    <property type="evidence" value="ECO:0007669"/>
    <property type="project" value="UniProtKB-SubCell"/>
</dbReference>
<proteinExistence type="inferred from homology"/>
<evidence type="ECO:0000256" key="2">
    <source>
        <dbReference type="ARBA" id="ARBA00009540"/>
    </source>
</evidence>
<feature type="region of interest" description="Disordered" evidence="5">
    <location>
        <begin position="1550"/>
        <end position="1572"/>
    </location>
</feature>
<evidence type="ECO:0000256" key="3">
    <source>
        <dbReference type="ARBA" id="ARBA00023128"/>
    </source>
</evidence>
<feature type="region of interest" description="Disordered" evidence="5">
    <location>
        <begin position="1951"/>
        <end position="1976"/>
    </location>
</feature>
<sequence>MSSLSGNDIAGAAVSTNPTTRHADSSSSSASAARGVVDFLMVLEKLLRAIQHHHETTRTTGSEQPRLEVNHDASCDCPFADVRYAALWETVLGYQASLHGRSPGTLLTVNVALSFVHELPLPHLVELLCPSPAIMGSASKNESASQRRAHQLASFYGRLLSFKRQLLRIHLNVNLLRDWIQKCPTFYHDDQEDARERGGCIANLEAKGEDDTATTKRTPHDDREDWDDVSAPLTAQTSISSIDGGDSYSRSEDGHWVRRHRCMAFDVAVLVYSVSKGMRHVQGLLPSVASESAALHRSGYNADGSGPLDDGLDDTHPGVDMQRHGATSEGAPAVMRDSMTLMIAQNSLEECVTLLSQRSRHALLPLFGTIACQLLLSGDVPDAIGWLLCKDRLSPAATVDAPLGDACKSTPQDDRESDEGISSVPQRTSSHLSHSPRSEDDRANDSVLLSLCNRIRSCQSVEMLTDFILWIAVGCVGNETAAAAAADDHATNIISNKGEVGGLRPPAAAEYCIEQATEHCLALMISSQLILHECDGAERSRLERVDDVQGRTKQGIGSGTTQRCPMCHQQHASTAVCEGTRQRVALAITESLISSLVVFTEQLCSDNTTVTTREGKPLPPPNSIKALLLHYPAYTQQAALQMSVDLVVCSTTVCQRFQAEPLSSFPVFSRTYNTERQLLMQQQALSTAMTIEKSHHSSKKPSKSSGSGVAQPSSASMSHLDAQQGSSGAPTRKPSFVLRQDSSGFLIEDLTTTLTLRGGQHERTGSHDDVNTASSTPQKHLTPRSTGNFFGVEGGSATLLGSSYSLVSWENMFLPTHDEKEVEGMYVLCPPAFSSDDLDMLRSVAVDNGGDVLRFSSSATSSAAKAPVDAHRLFRVLTSLTSLMYRTDVPLLCGDAPVPQSSSTKPEESYRPVFSSILTLAQVADRLKQLCLAAISEPWILTEALTEMHSDDGSVSSRNLFEMWSNAASVVVRRSKHRRNNHSASTSVLASSTAALSATAATFASSIPTSLSATAHDEPMIYFSELCAAVEQAQELLALAGQTQPITPSSEAAGGSNSTTILVPNIANDPVKLVQVGLLVKAVLDRYRSSLYGRAPSTLQQLSLGCGIAARLLREGRRRALRLMAVSSTQTKAASSVVDQQQTLEYAETDLVNRAIAYQKRVLVLSQLEPATRCSDMHLAPRLCYSQSMWMSAAHQYAVAERMLSTRQDAVRLGFHRLKEILRNSGTLPAAVKKRHEVILRFQQGYGRVVTTPTYVPSSQTKYRSSKQSNSPNVSNPSTPTTSPTTEAPPITSAANYPFVVNDVLVRLRYNAAVSLWSGGHAEDAEAWLLSALGTSQPSTVLAAHLDDPQLPAPGQLIQLAVAVAHLCQLMQTIFSGDAVDGLLYFLGSLSSEVALNPNCIAGALVLTQNILERYLSLRVCRSMIASIGGKGGGGGGISVSSAVQTRHVAAICNLVVVQLSTGKIQDIQHVLRNGLPPMASQWDKLLVHAVVTCMNFCSAFPDSVWYEATFHKWIVNPPPPPPTPSSATVPSAEADAMAAFATRRPSVLEELSSPAPRPTPTAPNRSFWGTPREHDALTVSGVGSNANNNAGGGFFSRFSKSITGIFKGDDNNTAAPSSSRTSTPSSATTKPGTSSSAAPVVDAFHVVRVFFDKDMKRAPHLLAQLCEWAVATPLVVVREDDLRAVSLQLDEAMLELQGLLQQYGGDQEAAAYIAGLRANAEYSMQITEAFAPPAAGFDAAARLVEGGDEMANLSTEGIDNGSGAVTGYSFACAMSPAVAAPKPSFTAPSQNNAHVDPGATTTVETNSRANPSPESALSNSAVLSTTDVASAAPAYVPEVTLDKLGATSVAAVHAARRAHVLGSVYSPTIPGVVVSGVTGGGSCFSPIHPPEAMLTLGQLAALHQQLPMHIQLQPWRNVYSTRHHGCSFRTLLSNCEGEEPLLLVLEVQPHHTGEGGSSRPMTTTGSAEDLSSTTSATTTTTMIGAYLSSGIRMGHQKYFGGAETFVFQCKHNNNNNNSKRRRKLLPSATPSSNDEYVTVYRWSHQNDYFLNCRMDYMAIGGGAQGAAIYLDDSLSHASTSTCATFSSPPLVAPPSPGDGSVNPQSVSLTVLSVEVYAIGAAKRPTSSHR</sequence>
<dbReference type="Proteomes" id="UP000051952">
    <property type="component" value="Unassembled WGS sequence"/>
</dbReference>
<dbReference type="PANTHER" id="PTHR23354">
    <property type="entry name" value="NUCLEOLAR PROTEIN 7/ESTROGEN RECEPTOR COACTIVATOR-RELATED"/>
    <property type="match status" value="1"/>
</dbReference>
<evidence type="ECO:0000313" key="8">
    <source>
        <dbReference type="Proteomes" id="UP000051952"/>
    </source>
</evidence>
<evidence type="ECO:0000259" key="6">
    <source>
        <dbReference type="PROSITE" id="PS51886"/>
    </source>
</evidence>
<gene>
    <name evidence="7" type="ORF">BSAL_74960</name>
</gene>
<feature type="compositionally biased region" description="Low complexity" evidence="5">
    <location>
        <begin position="1614"/>
        <end position="1637"/>
    </location>
</feature>
<comment type="similarity">
    <text evidence="2">Belongs to the OXR1 family.</text>
</comment>
<feature type="compositionally biased region" description="Polar residues" evidence="5">
    <location>
        <begin position="1960"/>
        <end position="1971"/>
    </location>
</feature>
<protein>
    <recommendedName>
        <fullName evidence="4">Oxidation resistance protein 1</fullName>
    </recommendedName>
</protein>
<feature type="compositionally biased region" description="Low complexity" evidence="5">
    <location>
        <begin position="1269"/>
        <end position="1290"/>
    </location>
</feature>
<evidence type="ECO:0000256" key="4">
    <source>
        <dbReference type="ARBA" id="ARBA00040604"/>
    </source>
</evidence>
<dbReference type="EMBL" id="CYKH01000673">
    <property type="protein sequence ID" value="CUG14661.1"/>
    <property type="molecule type" value="Genomic_DNA"/>
</dbReference>
<feature type="compositionally biased region" description="Polar residues" evidence="5">
    <location>
        <begin position="1787"/>
        <end position="1821"/>
    </location>
</feature>
<feature type="domain" description="TLDc" evidence="6">
    <location>
        <begin position="1893"/>
        <end position="2120"/>
    </location>
</feature>
<name>A0A0S4J497_BODSA</name>
<dbReference type="OrthoDB" id="26679at2759"/>
<feature type="region of interest" description="Disordered" evidence="5">
    <location>
        <begin position="1784"/>
        <end position="1821"/>
    </location>
</feature>
<keyword evidence="8" id="KW-1185">Reference proteome</keyword>
<dbReference type="Pfam" id="PF07534">
    <property type="entry name" value="TLD"/>
    <property type="match status" value="1"/>
</dbReference>
<evidence type="ECO:0000313" key="7">
    <source>
        <dbReference type="EMBL" id="CUG14661.1"/>
    </source>
</evidence>
<feature type="region of interest" description="Disordered" evidence="5">
    <location>
        <begin position="1"/>
        <end position="28"/>
    </location>
</feature>
<comment type="subcellular location">
    <subcellularLocation>
        <location evidence="1">Mitochondrion</location>
    </subcellularLocation>
</comment>
<feature type="region of interest" description="Disordered" evidence="5">
    <location>
        <begin position="1612"/>
        <end position="1637"/>
    </location>
</feature>
<feature type="compositionally biased region" description="Polar residues" evidence="5">
    <location>
        <begin position="710"/>
        <end position="729"/>
    </location>
</feature>
<evidence type="ECO:0000256" key="5">
    <source>
        <dbReference type="SAM" id="MobiDB-lite"/>
    </source>
</evidence>
<feature type="compositionally biased region" description="Basic and acidic residues" evidence="5">
    <location>
        <begin position="206"/>
        <end position="223"/>
    </location>
</feature>
<feature type="compositionally biased region" description="Basic and acidic residues" evidence="5">
    <location>
        <begin position="759"/>
        <end position="770"/>
    </location>
</feature>
<feature type="compositionally biased region" description="Polar residues" evidence="5">
    <location>
        <begin position="771"/>
        <end position="786"/>
    </location>
</feature>
<feature type="compositionally biased region" description="Polar residues" evidence="5">
    <location>
        <begin position="1257"/>
        <end position="1268"/>
    </location>
</feature>
<feature type="region of interest" description="Disordered" evidence="5">
    <location>
        <begin position="1257"/>
        <end position="1290"/>
    </location>
</feature>
<dbReference type="PANTHER" id="PTHR23354:SF62">
    <property type="entry name" value="MUSTARD, ISOFORM V"/>
    <property type="match status" value="1"/>
</dbReference>
<dbReference type="PROSITE" id="PS51886">
    <property type="entry name" value="TLDC"/>
    <property type="match status" value="1"/>
</dbReference>
<dbReference type="InterPro" id="IPR006571">
    <property type="entry name" value="TLDc_dom"/>
</dbReference>
<feature type="region of interest" description="Disordered" evidence="5">
    <location>
        <begin position="688"/>
        <end position="735"/>
    </location>
</feature>
<accession>A0A0S4J497</accession>
<feature type="region of interest" description="Disordered" evidence="5">
    <location>
        <begin position="756"/>
        <end position="786"/>
    </location>
</feature>
<feature type="region of interest" description="Disordered" evidence="5">
    <location>
        <begin position="400"/>
        <end position="441"/>
    </location>
</feature>
<organism evidence="7 8">
    <name type="scientific">Bodo saltans</name>
    <name type="common">Flagellated protozoan</name>
    <dbReference type="NCBI Taxonomy" id="75058"/>
    <lineage>
        <taxon>Eukaryota</taxon>
        <taxon>Discoba</taxon>
        <taxon>Euglenozoa</taxon>
        <taxon>Kinetoplastea</taxon>
        <taxon>Metakinetoplastina</taxon>
        <taxon>Eubodonida</taxon>
        <taxon>Bodonidae</taxon>
        <taxon>Bodo</taxon>
    </lineage>
</organism>
<reference evidence="8" key="1">
    <citation type="submission" date="2015-09" db="EMBL/GenBank/DDBJ databases">
        <authorList>
            <consortium name="Pathogen Informatics"/>
        </authorList>
    </citation>
    <scope>NUCLEOTIDE SEQUENCE [LARGE SCALE GENOMIC DNA]</scope>
    <source>
        <strain evidence="8">Lake Konstanz</strain>
    </source>
</reference>
<evidence type="ECO:0000256" key="1">
    <source>
        <dbReference type="ARBA" id="ARBA00004173"/>
    </source>
</evidence>
<feature type="compositionally biased region" description="Basic and acidic residues" evidence="5">
    <location>
        <begin position="313"/>
        <end position="323"/>
    </location>
</feature>
<feature type="region of interest" description="Disordered" evidence="5">
    <location>
        <begin position="203"/>
        <end position="227"/>
    </location>
</feature>